<feature type="transmembrane region" description="Helical" evidence="7">
    <location>
        <begin position="240"/>
        <end position="259"/>
    </location>
</feature>
<dbReference type="InterPro" id="IPR002797">
    <property type="entry name" value="Polysacc_synth"/>
</dbReference>
<evidence type="ECO:0008006" key="10">
    <source>
        <dbReference type="Google" id="ProtNLM"/>
    </source>
</evidence>
<dbReference type="EMBL" id="VDMP01000018">
    <property type="protein sequence ID" value="TNM44168.1"/>
    <property type="molecule type" value="Genomic_DNA"/>
</dbReference>
<gene>
    <name evidence="8" type="ORF">FHP29_05530</name>
</gene>
<comment type="subcellular location">
    <subcellularLocation>
        <location evidence="1">Cell membrane</location>
        <topology evidence="1">Multi-pass membrane protein</topology>
    </subcellularLocation>
</comment>
<feature type="transmembrane region" description="Helical" evidence="7">
    <location>
        <begin position="279"/>
        <end position="299"/>
    </location>
</feature>
<feature type="transmembrane region" description="Helical" evidence="7">
    <location>
        <begin position="319"/>
        <end position="340"/>
    </location>
</feature>
<dbReference type="Pfam" id="PF01943">
    <property type="entry name" value="Polysacc_synt"/>
    <property type="match status" value="1"/>
</dbReference>
<feature type="transmembrane region" description="Helical" evidence="7">
    <location>
        <begin position="387"/>
        <end position="408"/>
    </location>
</feature>
<sequence length="446" mass="47007">MSGPRDANCCALVEPSPPLEVGDRKSAPAHERRLVNRPRSLVHGVSVTVVGNVAYTGAQFVMLVALARLSDVEEVGRYGLALGITAPVFILVSMQLRQVQVTEEATSHQPQVIFMLRAVSSILAAAVCITIGLALSLPSSTFAILMATVAFKIVEAQIDVYYSIFQRQELMSDIARSQLWRAVGGSAAFGAVTWLTAGAAWAIVALTAFSVVVLVSVARGVGRLGTAPTLMWNLQEMRRLVVLTAPLGMAVAVGAFATNVPRYALGWEGGVTAVGTFSVVAYALVATGIVAGAAAEAALPRMSSLARARSMDRLVRIAVRFSLCGLFFGLLCSSVTAIVGEWLLATVFGTEYVAGSTALVILMTAGTVQYGYLFIGAALYAMRIFSVQLPASLVGLAVTIGGCLWLVPISGVTGAAWAILMSQAAQFVIYLWLFKSRISSGPFAHI</sequence>
<organism evidence="8 9">
    <name type="scientific">Nocardioides albidus</name>
    <dbReference type="NCBI Taxonomy" id="1517589"/>
    <lineage>
        <taxon>Bacteria</taxon>
        <taxon>Bacillati</taxon>
        <taxon>Actinomycetota</taxon>
        <taxon>Actinomycetes</taxon>
        <taxon>Propionibacteriales</taxon>
        <taxon>Nocardioidaceae</taxon>
        <taxon>Nocardioides</taxon>
    </lineage>
</organism>
<evidence type="ECO:0000256" key="7">
    <source>
        <dbReference type="SAM" id="Phobius"/>
    </source>
</evidence>
<feature type="transmembrane region" description="Helical" evidence="7">
    <location>
        <begin position="41"/>
        <end position="69"/>
    </location>
</feature>
<evidence type="ECO:0000256" key="5">
    <source>
        <dbReference type="ARBA" id="ARBA00022989"/>
    </source>
</evidence>
<comment type="similarity">
    <text evidence="2">Belongs to the polysaccharide synthase family.</text>
</comment>
<keyword evidence="3" id="KW-1003">Cell membrane</keyword>
<reference evidence="8 9" key="1">
    <citation type="journal article" date="2016" name="Int. J. Syst. Evol. Microbiol.">
        <title>Nocardioides albidus sp. nov., an actinobacterium isolated from garden soil.</title>
        <authorList>
            <person name="Singh H."/>
            <person name="Du J."/>
            <person name="Trinh H."/>
            <person name="Won K."/>
            <person name="Yang J.E."/>
            <person name="Yin C."/>
            <person name="Kook M."/>
            <person name="Yi T.H."/>
        </authorList>
    </citation>
    <scope>NUCLEOTIDE SEQUENCE [LARGE SCALE GENOMIC DNA]</scope>
    <source>
        <strain evidence="8 9">CCTCC AB 2015297</strain>
    </source>
</reference>
<evidence type="ECO:0000313" key="8">
    <source>
        <dbReference type="EMBL" id="TNM44168.1"/>
    </source>
</evidence>
<dbReference type="AlphaFoldDB" id="A0A5C4W7M6"/>
<proteinExistence type="inferred from homology"/>
<feature type="transmembrane region" description="Helical" evidence="7">
    <location>
        <begin position="414"/>
        <end position="433"/>
    </location>
</feature>
<dbReference type="GO" id="GO:0005886">
    <property type="term" value="C:plasma membrane"/>
    <property type="evidence" value="ECO:0007669"/>
    <property type="project" value="UniProtKB-SubCell"/>
</dbReference>
<evidence type="ECO:0000256" key="2">
    <source>
        <dbReference type="ARBA" id="ARBA00007430"/>
    </source>
</evidence>
<accession>A0A5C4W7M6</accession>
<keyword evidence="6 7" id="KW-0472">Membrane</keyword>
<keyword evidence="4 7" id="KW-0812">Transmembrane</keyword>
<evidence type="ECO:0000313" key="9">
    <source>
        <dbReference type="Proteomes" id="UP000313231"/>
    </source>
</evidence>
<feature type="transmembrane region" description="Helical" evidence="7">
    <location>
        <begin position="114"/>
        <end position="135"/>
    </location>
</feature>
<evidence type="ECO:0000256" key="3">
    <source>
        <dbReference type="ARBA" id="ARBA00022475"/>
    </source>
</evidence>
<feature type="transmembrane region" description="Helical" evidence="7">
    <location>
        <begin position="352"/>
        <end position="375"/>
    </location>
</feature>
<keyword evidence="9" id="KW-1185">Reference proteome</keyword>
<comment type="caution">
    <text evidence="8">The sequence shown here is derived from an EMBL/GenBank/DDBJ whole genome shotgun (WGS) entry which is preliminary data.</text>
</comment>
<dbReference type="InterPro" id="IPR050833">
    <property type="entry name" value="Poly_Biosynth_Transport"/>
</dbReference>
<keyword evidence="5 7" id="KW-1133">Transmembrane helix</keyword>
<dbReference type="PANTHER" id="PTHR30250">
    <property type="entry name" value="PST FAMILY PREDICTED COLANIC ACID TRANSPORTER"/>
    <property type="match status" value="1"/>
</dbReference>
<name>A0A5C4W7M6_9ACTN</name>
<dbReference type="Proteomes" id="UP000313231">
    <property type="component" value="Unassembled WGS sequence"/>
</dbReference>
<evidence type="ECO:0000256" key="4">
    <source>
        <dbReference type="ARBA" id="ARBA00022692"/>
    </source>
</evidence>
<dbReference type="PANTHER" id="PTHR30250:SF10">
    <property type="entry name" value="LIPOPOLYSACCHARIDE BIOSYNTHESIS PROTEIN WZXC"/>
    <property type="match status" value="1"/>
</dbReference>
<protein>
    <recommendedName>
        <fullName evidence="10">Lipopolysaccharide biosynthesis protein</fullName>
    </recommendedName>
</protein>
<feature type="transmembrane region" description="Helical" evidence="7">
    <location>
        <begin position="201"/>
        <end position="219"/>
    </location>
</feature>
<evidence type="ECO:0000256" key="6">
    <source>
        <dbReference type="ARBA" id="ARBA00023136"/>
    </source>
</evidence>
<evidence type="ECO:0000256" key="1">
    <source>
        <dbReference type="ARBA" id="ARBA00004651"/>
    </source>
</evidence>
<feature type="transmembrane region" description="Helical" evidence="7">
    <location>
        <begin position="75"/>
        <end position="94"/>
    </location>
</feature>